<accession>A0A1M5QZM4</accession>
<evidence type="ECO:0000313" key="2">
    <source>
        <dbReference type="Proteomes" id="UP000190675"/>
    </source>
</evidence>
<dbReference type="EMBL" id="LT670818">
    <property type="protein sequence ID" value="SHH19575.1"/>
    <property type="molecule type" value="Genomic_DNA"/>
</dbReference>
<dbReference type="OrthoDB" id="8210647at2"/>
<evidence type="ECO:0000313" key="1">
    <source>
        <dbReference type="EMBL" id="SHH19575.1"/>
    </source>
</evidence>
<organism evidence="1 2">
    <name type="scientific">Bradyrhizobium erythrophlei</name>
    <dbReference type="NCBI Taxonomy" id="1437360"/>
    <lineage>
        <taxon>Bacteria</taxon>
        <taxon>Pseudomonadati</taxon>
        <taxon>Pseudomonadota</taxon>
        <taxon>Alphaproteobacteria</taxon>
        <taxon>Hyphomicrobiales</taxon>
        <taxon>Nitrobacteraceae</taxon>
        <taxon>Bradyrhizobium</taxon>
    </lineage>
</organism>
<proteinExistence type="predicted"/>
<dbReference type="RefSeq" id="WP_079569231.1">
    <property type="nucleotide sequence ID" value="NZ_LT670818.1"/>
</dbReference>
<dbReference type="Proteomes" id="UP000190675">
    <property type="component" value="Chromosome I"/>
</dbReference>
<name>A0A1M5QZM4_9BRAD</name>
<sequence length="138" mass="15668">MQKLGAGYSTLFLYHRKGYQFLPATTKPLGELAWDYFFNSPASKATHRDPKDRDSLDHAQAILLKGMDDNYAWLGEHWPNSRYIVISLSFDAQGEEKPLPWIEGWRCVYDLKTATFSVPPDFAENNAKAIKTPSPASQ</sequence>
<reference evidence="1 2" key="1">
    <citation type="submission" date="2016-11" db="EMBL/GenBank/DDBJ databases">
        <authorList>
            <person name="Jaros S."/>
            <person name="Januszkiewicz K."/>
            <person name="Wedrychowicz H."/>
        </authorList>
    </citation>
    <scope>NUCLEOTIDE SEQUENCE [LARGE SCALE GENOMIC DNA]</scope>
    <source>
        <strain evidence="1 2">GAS242</strain>
    </source>
</reference>
<protein>
    <submittedName>
        <fullName evidence="1">Uncharacterized protein</fullName>
    </submittedName>
</protein>
<dbReference type="AlphaFoldDB" id="A0A1M5QZM4"/>
<gene>
    <name evidence="1" type="ORF">SAMN05444169_6260</name>
</gene>